<dbReference type="AlphaFoldDB" id="A0A5T3ZFH6"/>
<reference evidence="2" key="1">
    <citation type="submission" date="2019-02" db="EMBL/GenBank/DDBJ databases">
        <authorList>
            <consortium name="PulseNet: The National Subtyping Network for Foodborne Disease Surveillance"/>
            <person name="Tarr C.L."/>
            <person name="Trees E."/>
            <person name="Katz L.S."/>
            <person name="Carleton-Romer H.A."/>
            <person name="Stroika S."/>
            <person name="Kucerova Z."/>
            <person name="Roache K.F."/>
            <person name="Sabol A.L."/>
            <person name="Besser J."/>
            <person name="Gerner-Smidt P."/>
        </authorList>
    </citation>
    <scope>NUCLEOTIDE SEQUENCE</scope>
    <source>
        <strain evidence="3">PNUSAS012977</strain>
        <strain evidence="2">PNUSAS067109</strain>
    </source>
</reference>
<accession>A0A5T3ZFH6</accession>
<sequence>MTFSLAQGANSLLFNLVMELRGGNIRRCEALGLKPEEMRLLRSLTMEELHYLSGSPVSVLNVAIHHENLKRMLDQANREQKRSERIDRAIALGASIEMMGIFFGLNASDVSSKRRLEGIQTRQGRCQSPDEECEAKIWRLWHEANISDIESLNSLETMMLIAEEADVSLTVIWGLIKNWCTGGGSLMDSLAPSFQFYRTDPRNVSKAVTSKARTLLSLYQQGKRVYSQIGQTGYLKIDLGLRWRLLSKDAGKSWLFMSHQTYNRELKR</sequence>
<dbReference type="Pfam" id="PF11198">
    <property type="entry name" value="DUF2857"/>
    <property type="match status" value="1"/>
</dbReference>
<evidence type="ECO:0000313" key="3">
    <source>
        <dbReference type="EMBL" id="EBN0819513.1"/>
    </source>
</evidence>
<proteinExistence type="predicted"/>
<feature type="domain" description="ParE-like toxin" evidence="1">
    <location>
        <begin position="206"/>
        <end position="264"/>
    </location>
</feature>
<evidence type="ECO:0000313" key="2">
    <source>
        <dbReference type="EMBL" id="EAO0732200.1"/>
    </source>
</evidence>
<dbReference type="EMBL" id="AAGEQO010000007">
    <property type="protein sequence ID" value="EBN0819513.1"/>
    <property type="molecule type" value="Genomic_DNA"/>
</dbReference>
<dbReference type="Pfam" id="PF24732">
    <property type="entry name" value="ParE_like"/>
    <property type="match status" value="1"/>
</dbReference>
<dbReference type="EMBL" id="AACZYW010000055">
    <property type="protein sequence ID" value="EAO0732200.1"/>
    <property type="molecule type" value="Genomic_DNA"/>
</dbReference>
<gene>
    <name evidence="3" type="ORF">CAM06_09690</name>
    <name evidence="2" type="ORF">EW248_17845</name>
</gene>
<dbReference type="InterPro" id="IPR021364">
    <property type="entry name" value="DUF2857"/>
</dbReference>
<dbReference type="InterPro" id="IPR056925">
    <property type="entry name" value="ParE-like"/>
</dbReference>
<organism evidence="2">
    <name type="scientific">Salmonella enterica</name>
    <name type="common">Salmonella choleraesuis</name>
    <dbReference type="NCBI Taxonomy" id="28901"/>
    <lineage>
        <taxon>Bacteria</taxon>
        <taxon>Pseudomonadati</taxon>
        <taxon>Pseudomonadota</taxon>
        <taxon>Gammaproteobacteria</taxon>
        <taxon>Enterobacterales</taxon>
        <taxon>Enterobacteriaceae</taxon>
        <taxon>Salmonella</taxon>
    </lineage>
</organism>
<name>A0A5T3ZFH6_SALER</name>
<protein>
    <submittedName>
        <fullName evidence="2">DUF2857 domain-containing protein</fullName>
    </submittedName>
</protein>
<comment type="caution">
    <text evidence="2">The sequence shown here is derived from an EMBL/GenBank/DDBJ whole genome shotgun (WGS) entry which is preliminary data.</text>
</comment>
<evidence type="ECO:0000259" key="1">
    <source>
        <dbReference type="Pfam" id="PF24732"/>
    </source>
</evidence>